<organism evidence="3 4">
    <name type="scientific">Vibrio agarivorans</name>
    <dbReference type="NCBI Taxonomy" id="153622"/>
    <lineage>
        <taxon>Bacteria</taxon>
        <taxon>Pseudomonadati</taxon>
        <taxon>Pseudomonadota</taxon>
        <taxon>Gammaproteobacteria</taxon>
        <taxon>Vibrionales</taxon>
        <taxon>Vibrionaceae</taxon>
        <taxon>Vibrio</taxon>
    </lineage>
</organism>
<dbReference type="Proteomes" id="UP001169719">
    <property type="component" value="Unassembled WGS sequence"/>
</dbReference>
<dbReference type="PANTHER" id="PTHR36120:SF1">
    <property type="entry name" value="L-FUCOSE ISOMERASE C-TERMINAL DOMAIN-CONTAINING PROTEIN"/>
    <property type="match status" value="1"/>
</dbReference>
<evidence type="ECO:0000256" key="2">
    <source>
        <dbReference type="ARBA" id="ARBA00023277"/>
    </source>
</evidence>
<sequence length="502" mass="55624">MIKSEISLEGVATDFIASLIPAEKPRKKTRIAFVSVAIEIHFNWDLARETTLSVAESIRQMLPEEQYDFIVAQEPFQDHTELQQFLDDAAHGGIDGLVLCHSAYTTGEVASQLGTWLSKHKTPIFSLAMPEPMGNGLNLQANRLCSQNFVLGILNSLDVKYQWLFCAPQDERVEAELQRFARVSRTLSQLKGRKALIAGASRVPGFYDCEVNELEIMKKLELGFDRVNLIDITSRMSEFKDDDVQEVKRLILSHPDCKLNNVPDKQVEDTIRLALALMAVAREGDYLGVSFKNWPELFDHLNVAGDGAMALMNDQGIIVADEADTGAMITMLLFKELRHGLSKPMLSDISYLSSDGERLGVWHNGSAATCLRKQGAGFECRKHGILENYDEESAWGMLFEFLVEPGPVTIAKYQAPSIDTVLAFEGEIVESDMKFRGTYGEVIPLGVSAAQVVGTILDKGLDHHWIVGRGHFAEDLKVLNYWLGVEDIPVSNAGESAGFGGQ</sequence>
<reference evidence="3" key="1">
    <citation type="submission" date="2024-05" db="EMBL/GenBank/DDBJ databases">
        <title>Genome Sequences of Four Agar- Degrading Marine Bacteria.</title>
        <authorList>
            <person name="Phillips E.K."/>
            <person name="Shaffer J.C."/>
            <person name="Henson M.W."/>
            <person name="Temperton B."/>
            <person name="Thrash C.J."/>
            <person name="Martin M.O."/>
        </authorList>
    </citation>
    <scope>NUCLEOTIDE SEQUENCE</scope>
    <source>
        <strain evidence="3">EKP203</strain>
    </source>
</reference>
<protein>
    <recommendedName>
        <fullName evidence="5">Fucose isomerase</fullName>
    </recommendedName>
</protein>
<evidence type="ECO:0000256" key="1">
    <source>
        <dbReference type="ARBA" id="ARBA00023235"/>
    </source>
</evidence>
<name>A0ABT7Y4L9_9VIBR</name>
<keyword evidence="4" id="KW-1185">Reference proteome</keyword>
<dbReference type="InterPro" id="IPR009015">
    <property type="entry name" value="Fucose_isomerase_N/cen_sf"/>
</dbReference>
<accession>A0ABT7Y4L9</accession>
<keyword evidence="2" id="KW-0119">Carbohydrate metabolism</keyword>
<dbReference type="PANTHER" id="PTHR36120">
    <property type="entry name" value="FUCOSE ISOMERASE"/>
    <property type="match status" value="1"/>
</dbReference>
<evidence type="ECO:0008006" key="5">
    <source>
        <dbReference type="Google" id="ProtNLM"/>
    </source>
</evidence>
<keyword evidence="1" id="KW-0413">Isomerase</keyword>
<evidence type="ECO:0000313" key="4">
    <source>
        <dbReference type="Proteomes" id="UP001169719"/>
    </source>
</evidence>
<proteinExistence type="predicted"/>
<dbReference type="EMBL" id="JAUEOZ010000002">
    <property type="protein sequence ID" value="MDN2482999.1"/>
    <property type="molecule type" value="Genomic_DNA"/>
</dbReference>
<evidence type="ECO:0000313" key="3">
    <source>
        <dbReference type="EMBL" id="MDN2482999.1"/>
    </source>
</evidence>
<gene>
    <name evidence="3" type="ORF">QWJ08_16780</name>
</gene>
<comment type="caution">
    <text evidence="3">The sequence shown here is derived from an EMBL/GenBank/DDBJ whole genome shotgun (WGS) entry which is preliminary data.</text>
</comment>
<dbReference type="SUPFAM" id="SSF53743">
    <property type="entry name" value="FucI/AraA N-terminal and middle domains"/>
    <property type="match status" value="1"/>
</dbReference>
<dbReference type="RefSeq" id="WP_289963051.1">
    <property type="nucleotide sequence ID" value="NZ_JAUEOZ010000002.1"/>
</dbReference>